<name>A0A4Z1FR48_9HELO</name>
<gene>
    <name evidence="1" type="ORF">BPAE_0110g00250</name>
</gene>
<protein>
    <submittedName>
        <fullName evidence="1">Uncharacterized protein</fullName>
    </submittedName>
</protein>
<organism evidence="1 2">
    <name type="scientific">Botrytis paeoniae</name>
    <dbReference type="NCBI Taxonomy" id="278948"/>
    <lineage>
        <taxon>Eukaryota</taxon>
        <taxon>Fungi</taxon>
        <taxon>Dikarya</taxon>
        <taxon>Ascomycota</taxon>
        <taxon>Pezizomycotina</taxon>
        <taxon>Leotiomycetes</taxon>
        <taxon>Helotiales</taxon>
        <taxon>Sclerotiniaceae</taxon>
        <taxon>Botrytis</taxon>
    </lineage>
</organism>
<dbReference type="EMBL" id="PQXI01000110">
    <property type="protein sequence ID" value="TGO24167.1"/>
    <property type="molecule type" value="Genomic_DNA"/>
</dbReference>
<reference evidence="1 2" key="1">
    <citation type="submission" date="2017-12" db="EMBL/GenBank/DDBJ databases">
        <title>Comparative genomics of Botrytis spp.</title>
        <authorList>
            <person name="Valero-Jimenez C.A."/>
            <person name="Tapia P."/>
            <person name="Veloso J."/>
            <person name="Silva-Moreno E."/>
            <person name="Staats M."/>
            <person name="Valdes J.H."/>
            <person name="Van Kan J.A.L."/>
        </authorList>
    </citation>
    <scope>NUCLEOTIDE SEQUENCE [LARGE SCALE GENOMIC DNA]</scope>
    <source>
        <strain evidence="1 2">Bp0003</strain>
    </source>
</reference>
<accession>A0A4Z1FR48</accession>
<evidence type="ECO:0000313" key="1">
    <source>
        <dbReference type="EMBL" id="TGO24167.1"/>
    </source>
</evidence>
<keyword evidence="2" id="KW-1185">Reference proteome</keyword>
<comment type="caution">
    <text evidence="1">The sequence shown here is derived from an EMBL/GenBank/DDBJ whole genome shotgun (WGS) entry which is preliminary data.</text>
</comment>
<evidence type="ECO:0000313" key="2">
    <source>
        <dbReference type="Proteomes" id="UP000297910"/>
    </source>
</evidence>
<proteinExistence type="predicted"/>
<dbReference type="AlphaFoldDB" id="A0A4Z1FR48"/>
<sequence length="187" mass="20911">MYLTTFYIYLRFSSPPSSSAVQAFFVSAIQHNYLHPLLSPVTLRVCVLALSFSSVFLLTIPEITPLQIYVLFFSLVFPNPAIAGCDLGAKIFFLFLHKYFSKDMSSGLSVKGDQEEFNDTIFKPISLKSRGATRYHHDFGLRQLDIYTTRLGTLKSSPTQIQLCANQISGLRETGDSSDIPYAVTDS</sequence>
<dbReference type="Proteomes" id="UP000297910">
    <property type="component" value="Unassembled WGS sequence"/>
</dbReference>